<name>A0A1F5SVH8_9BACT</name>
<dbReference type="Proteomes" id="UP000176915">
    <property type="component" value="Unassembled WGS sequence"/>
</dbReference>
<sequence length="763" mass="85391">MNYKISQFMLTPPQRNQSALEIYVAQPDADKEALSGKLFALMEIESNKAAGLKIINFLINTLNHNYYQNEKMILRERVNAIKVEHIFESALAKTNKKLAEFLRAEKITLNPDILNLTVGVVCNDSLHFANLGKNKTLLVYKSKSEAGAKYKMADITEQTGAAEAKKKSSAIKLFSNIISGALPRGGYFIFANETFGEYLSAKQIINITTTLPPAGAAEQIKNTLSQINAYVPFLGIIIKNTAGLEMSKINIKEPTASTKVSIENLVVTEEKTEKLLTPSGLINAKKWSLSLNNFFNRFAFNRAGKNANSAFLLKDRIFTKKKTVWLSAKKIFGRLRSAAVYLTGLCIYSLKIITDKKALMEFWRNLIIGTKNCLQAAKTLGLKTFFWYRNLGRINKILFSVFSLCLLIFFASLGWQNVKNKTAEKETALTNLTAAVKQKQNQIDASLLYDNETGAKKLLEEVKDLMARLPQKTQSQKDQYNELTAKSQVQAEKISRVIRVNPIELANFLNFNQAAKPKNIILASNKIYAADTSQSAIYIIDLGNKLVTSANLNNQKLSQLDFPSLDKNNNVYYLDSSSLAVLDTKSVKLSSLGIDYGGNFEKAIDLKQYNSRFYLADKTAGQIYRFTKGSVGLTNPIAWFSNKEDLSDVVGLDIDGDIYLLKNSGEVLRYAKGKKEDFTLAAIEPAISQASKIAVSAEENFIYVFEPAVKRLAVFNKDGKFNCQYTSDKLNDLKDFQIDEKNKKIYFLDNAAVYSIEMSHLVK</sequence>
<accession>A0A1F5SVH8</accession>
<dbReference type="AlphaFoldDB" id="A0A1F5SVH8"/>
<dbReference type="SUPFAM" id="SSF101898">
    <property type="entry name" value="NHL repeat"/>
    <property type="match status" value="1"/>
</dbReference>
<gene>
    <name evidence="1" type="ORF">A3H09_00980</name>
</gene>
<protein>
    <submittedName>
        <fullName evidence="1">Uncharacterized protein</fullName>
    </submittedName>
</protein>
<dbReference type="Gene3D" id="2.120.10.30">
    <property type="entry name" value="TolB, C-terminal domain"/>
    <property type="match status" value="1"/>
</dbReference>
<dbReference type="EMBL" id="MFFY01000039">
    <property type="protein sequence ID" value="OGF30738.1"/>
    <property type="molecule type" value="Genomic_DNA"/>
</dbReference>
<evidence type="ECO:0000313" key="2">
    <source>
        <dbReference type="Proteomes" id="UP000176915"/>
    </source>
</evidence>
<organism evidence="1 2">
    <name type="scientific">Candidatus Falkowbacteria bacterium RIFCSPLOWO2_12_FULL_45_13</name>
    <dbReference type="NCBI Taxonomy" id="1797991"/>
    <lineage>
        <taxon>Bacteria</taxon>
        <taxon>Candidatus Falkowiibacteriota</taxon>
    </lineage>
</organism>
<comment type="caution">
    <text evidence="1">The sequence shown here is derived from an EMBL/GenBank/DDBJ whole genome shotgun (WGS) entry which is preliminary data.</text>
</comment>
<evidence type="ECO:0000313" key="1">
    <source>
        <dbReference type="EMBL" id="OGF30738.1"/>
    </source>
</evidence>
<proteinExistence type="predicted"/>
<dbReference type="InterPro" id="IPR011042">
    <property type="entry name" value="6-blade_b-propeller_TolB-like"/>
</dbReference>
<reference evidence="1 2" key="1">
    <citation type="journal article" date="2016" name="Nat. Commun.">
        <title>Thousands of microbial genomes shed light on interconnected biogeochemical processes in an aquifer system.</title>
        <authorList>
            <person name="Anantharaman K."/>
            <person name="Brown C.T."/>
            <person name="Hug L.A."/>
            <person name="Sharon I."/>
            <person name="Castelle C.J."/>
            <person name="Probst A.J."/>
            <person name="Thomas B.C."/>
            <person name="Singh A."/>
            <person name="Wilkins M.J."/>
            <person name="Karaoz U."/>
            <person name="Brodie E.L."/>
            <person name="Williams K.H."/>
            <person name="Hubbard S.S."/>
            <person name="Banfield J.F."/>
        </authorList>
    </citation>
    <scope>NUCLEOTIDE SEQUENCE [LARGE SCALE GENOMIC DNA]</scope>
</reference>